<evidence type="ECO:0000313" key="10">
    <source>
        <dbReference type="EMBL" id="BBE50743.1"/>
    </source>
</evidence>
<dbReference type="STRING" id="1188319.OYT1_02399"/>
<feature type="transmembrane region" description="Helical" evidence="8">
    <location>
        <begin position="39"/>
        <end position="57"/>
    </location>
</feature>
<evidence type="ECO:0000256" key="7">
    <source>
        <dbReference type="ARBA" id="ARBA00023136"/>
    </source>
</evidence>
<feature type="transmembrane region" description="Helical" evidence="8">
    <location>
        <begin position="341"/>
        <end position="365"/>
    </location>
</feature>
<evidence type="ECO:0000256" key="8">
    <source>
        <dbReference type="SAM" id="Phobius"/>
    </source>
</evidence>
<gene>
    <name evidence="10" type="ORF">OYT1_ch1184</name>
</gene>
<dbReference type="AlphaFoldDB" id="A0A2Z6GB57"/>
<feature type="domain" description="Citrate transporter-like" evidence="9">
    <location>
        <begin position="28"/>
        <end position="388"/>
    </location>
</feature>
<keyword evidence="5 8" id="KW-0812">Transmembrane</keyword>
<feature type="transmembrane region" description="Helical" evidence="8">
    <location>
        <begin position="146"/>
        <end position="165"/>
    </location>
</feature>
<feature type="transmembrane region" description="Helical" evidence="8">
    <location>
        <begin position="69"/>
        <end position="95"/>
    </location>
</feature>
<comment type="similarity">
    <text evidence="2">Belongs to the CitM (TC 2.A.11) transporter family.</text>
</comment>
<dbReference type="PRINTS" id="PR00758">
    <property type="entry name" value="ARSENICPUMP"/>
</dbReference>
<organism evidence="10 11">
    <name type="scientific">Ferriphaselus amnicola</name>
    <dbReference type="NCBI Taxonomy" id="1188319"/>
    <lineage>
        <taxon>Bacteria</taxon>
        <taxon>Pseudomonadati</taxon>
        <taxon>Pseudomonadota</taxon>
        <taxon>Betaproteobacteria</taxon>
        <taxon>Nitrosomonadales</taxon>
        <taxon>Gallionellaceae</taxon>
        <taxon>Ferriphaselus</taxon>
    </lineage>
</organism>
<reference evidence="10 11" key="1">
    <citation type="submission" date="2018-06" db="EMBL/GenBank/DDBJ databases">
        <title>OYT1 Genome Sequencing.</title>
        <authorList>
            <person name="Kato S."/>
            <person name="Itoh T."/>
            <person name="Ohkuma M."/>
        </authorList>
    </citation>
    <scope>NUCLEOTIDE SEQUENCE [LARGE SCALE GENOMIC DNA]</scope>
    <source>
        <strain evidence="10 11">OYT1</strain>
    </source>
</reference>
<name>A0A2Z6GB57_9PROT</name>
<dbReference type="PANTHER" id="PTHR43568">
    <property type="entry name" value="P PROTEIN"/>
    <property type="match status" value="1"/>
</dbReference>
<evidence type="ECO:0000256" key="1">
    <source>
        <dbReference type="ARBA" id="ARBA00004651"/>
    </source>
</evidence>
<dbReference type="EMBL" id="AP018738">
    <property type="protein sequence ID" value="BBE50743.1"/>
    <property type="molecule type" value="Genomic_DNA"/>
</dbReference>
<feature type="transmembrane region" description="Helical" evidence="8">
    <location>
        <begin position="295"/>
        <end position="321"/>
    </location>
</feature>
<dbReference type="PANTHER" id="PTHR43568:SF1">
    <property type="entry name" value="P PROTEIN"/>
    <property type="match status" value="1"/>
</dbReference>
<dbReference type="RefSeq" id="WP_062627505.1">
    <property type="nucleotide sequence ID" value="NZ_AP018738.1"/>
</dbReference>
<protein>
    <submittedName>
        <fullName evidence="10">Putative transporter</fullName>
    </submittedName>
</protein>
<feature type="transmembrane region" description="Helical" evidence="8">
    <location>
        <begin position="241"/>
        <end position="274"/>
    </location>
</feature>
<accession>A0A2Z6GB57</accession>
<evidence type="ECO:0000256" key="2">
    <source>
        <dbReference type="ARBA" id="ARBA00009843"/>
    </source>
</evidence>
<feature type="transmembrane region" description="Helical" evidence="8">
    <location>
        <begin position="107"/>
        <end position="134"/>
    </location>
</feature>
<feature type="transmembrane region" description="Helical" evidence="8">
    <location>
        <begin position="12"/>
        <end position="32"/>
    </location>
</feature>
<dbReference type="InterPro" id="IPR000802">
    <property type="entry name" value="Arsenical_pump_ArsB"/>
</dbReference>
<dbReference type="GO" id="GO:0005886">
    <property type="term" value="C:plasma membrane"/>
    <property type="evidence" value="ECO:0007669"/>
    <property type="project" value="UniProtKB-SubCell"/>
</dbReference>
<evidence type="ECO:0000256" key="3">
    <source>
        <dbReference type="ARBA" id="ARBA00022448"/>
    </source>
</evidence>
<evidence type="ECO:0000256" key="5">
    <source>
        <dbReference type="ARBA" id="ARBA00022692"/>
    </source>
</evidence>
<feature type="transmembrane region" description="Helical" evidence="8">
    <location>
        <begin position="422"/>
        <end position="443"/>
    </location>
</feature>
<sequence length="447" mass="48400">MNSETHIIHTLFGMNPMWLATAIFIATYAVIISERINRAIVALLGGGLMILCGILTQEAAIHGIDFNTLGLLIGMMVIVSITKKSGVFQFVAIWIAKKVEARPVGILVMMSLVTATFSALLDNVTTVLLVTPVLLLITEELKIKPYPFLFAVIFMSNIGGTATLIGDPPNIMIGSAAGLTFNDFLLHLTPIIPLISLATLLPIWWYWRKDMVALPEDRARVMRFNEIEAITDWKLLKQASLVFALVIAGFMLHGVLHIEPATTAMFGAATLLLLENFGSDPETQTKRVHHALTEVEWITLFFFIGLFIAVYGIEQAGLIAAMAHGLLSFTGGDLTTTALSILWGSAIASAFVDNIPFVATMIPLIKSMAPAMGGEQAIMPLWWALSLGACLGGNGTLVGASANLVVAGIAEHAGAPIRFATFLKVAFPLMLLSILISHAYLYFRYLM</sequence>
<proteinExistence type="inferred from homology"/>
<evidence type="ECO:0000256" key="6">
    <source>
        <dbReference type="ARBA" id="ARBA00022989"/>
    </source>
</evidence>
<evidence type="ECO:0000259" key="9">
    <source>
        <dbReference type="Pfam" id="PF03600"/>
    </source>
</evidence>
<evidence type="ECO:0000313" key="11">
    <source>
        <dbReference type="Proteomes" id="UP000033070"/>
    </source>
</evidence>
<feature type="transmembrane region" description="Helical" evidence="8">
    <location>
        <begin position="185"/>
        <end position="207"/>
    </location>
</feature>
<keyword evidence="3" id="KW-0813">Transport</keyword>
<dbReference type="InterPro" id="IPR051475">
    <property type="entry name" value="Diverse_Ion_Transporter"/>
</dbReference>
<keyword evidence="4" id="KW-1003">Cell membrane</keyword>
<keyword evidence="7 8" id="KW-0472">Membrane</keyword>
<dbReference type="InterPro" id="IPR004680">
    <property type="entry name" value="Cit_transptr-like_dom"/>
</dbReference>
<dbReference type="Proteomes" id="UP000033070">
    <property type="component" value="Chromosome"/>
</dbReference>
<dbReference type="Pfam" id="PF03600">
    <property type="entry name" value="CitMHS"/>
    <property type="match status" value="1"/>
</dbReference>
<comment type="subcellular location">
    <subcellularLocation>
        <location evidence="1">Cell membrane</location>
        <topology evidence="1">Multi-pass membrane protein</topology>
    </subcellularLocation>
</comment>
<keyword evidence="6 8" id="KW-1133">Transmembrane helix</keyword>
<evidence type="ECO:0000256" key="4">
    <source>
        <dbReference type="ARBA" id="ARBA00022475"/>
    </source>
</evidence>
<dbReference type="GO" id="GO:0015105">
    <property type="term" value="F:arsenite transmembrane transporter activity"/>
    <property type="evidence" value="ECO:0007669"/>
    <property type="project" value="InterPro"/>
</dbReference>
<feature type="transmembrane region" description="Helical" evidence="8">
    <location>
        <begin position="377"/>
        <end position="410"/>
    </location>
</feature>
<keyword evidence="11" id="KW-1185">Reference proteome</keyword>
<dbReference type="OrthoDB" id="3177666at2"/>
<dbReference type="CDD" id="cd01116">
    <property type="entry name" value="P_permease"/>
    <property type="match status" value="1"/>
</dbReference>
<dbReference type="KEGG" id="fam:OYT1_ch1184"/>